<dbReference type="Pfam" id="PF09334">
    <property type="entry name" value="tRNA-synt_1g"/>
    <property type="match status" value="1"/>
</dbReference>
<evidence type="ECO:0000256" key="5">
    <source>
        <dbReference type="ARBA" id="ARBA00022840"/>
    </source>
</evidence>
<organism evidence="14 15">
    <name type="scientific">Hadarchaeum yellowstonense</name>
    <dbReference type="NCBI Taxonomy" id="1776334"/>
    <lineage>
        <taxon>Archaea</taxon>
        <taxon>Methanobacteriati</taxon>
        <taxon>Candidatus Hadarchaeota</taxon>
        <taxon>Candidatus Hadarchaeia</taxon>
        <taxon>Candidatus Hadarchaeales</taxon>
        <taxon>Candidatus Hadarchaeaceae</taxon>
        <taxon>Candidatus Hadarchaeum</taxon>
    </lineage>
</organism>
<dbReference type="SUPFAM" id="SSF52374">
    <property type="entry name" value="Nucleotidylyl transferase"/>
    <property type="match status" value="1"/>
</dbReference>
<evidence type="ECO:0000256" key="7">
    <source>
        <dbReference type="ARBA" id="ARBA00023146"/>
    </source>
</evidence>
<keyword evidence="5 9" id="KW-0067">ATP-binding</keyword>
<feature type="domain" description="Methionyl/Leucyl tRNA synthetase" evidence="13">
    <location>
        <begin position="575"/>
        <end position="673"/>
    </location>
</feature>
<sequence>MVNWTEIDAKWQAAWREARLFEPEPSDKPKFYLTVAYPYVSGPMHIGHGRTYTVPDVIARYKRMRGYNVLFPMAYHFTGTPIVGAAKRVARREPGFIKVLTQRYRIPEEMLKDFENPKFYADYFARQSELSYRKGMERLGYSIDWRREFTTIDPSYSKFVTWQYHKIQSAGLIVKGKHPVKWCPNDGNPVTDHDLLEGEGVEIVEFTLLKYRCGDQILPAATLRPETVFGVTNLWLNPGVNYVSVRVGGENWIVSEQAVEKLRQQGFDVGEVRPVKIDFTKKVEVPLTHKLVPILPASFVDPENATGVVGSVPAHAPYDYVALQELQQNAELLLRHGIDPQEVAGIRPISLIEVPGFGESPAVDVVNRMGIRHQGDPKLEEATAEVYRNEFAKGRMRSWVPRYAGVPVSQAKTAVKEELLAAGEGAIMYEFSARPVTCRCGSPVVVKVVEDQWFLNYADEEWKRKARECLARMHLVPPETREQFRHTIDWLHEWPCTRIIGMGTPAPWAPNWIIESLSDSTIYMAYYTIAHILKTVDPSALNDEVFDYIFYGKGDPRELSRATGIELEKLERMRREFTYWYPLDYRMSANELIPNHLTFHIFHHALLFPDLCPRGIVSFGIAVLEGQKMSSSKGNIVAINEAVAQYGADTVRLYLMSTVEPWQDFDWRANEAFAMQKNLERFVSLAEEIIALPEERMPSFDQPAKWLLSRLQGHIRATTEALDSFETRKATQHAFFMLMQDVRWFMKRESRPEVRAFVLKRVLDSWLRLLAPLTPHICEELWEKMGKRGFVSVAEWPAVETGLVNREAEFAENFIVRVLDDVGRIVKVMKKEPKKLCLYVAQDWKWRAFLIAAEHSRAGPVDLGKLMREVEKRLGLRIQRAELARFLQQMVQEIRKLSEEELATVASTAVDELQILREASDFIGRELGLSEVFVFRADDQTRYDPQNRAVLSLPLRPAVYLE</sequence>
<dbReference type="EMBL" id="LQMQ01000048">
    <property type="protein sequence ID" value="KUO40124.1"/>
    <property type="molecule type" value="Genomic_DNA"/>
</dbReference>
<gene>
    <name evidence="9" type="primary">leuS</name>
    <name evidence="14" type="ORF">APZ16_05880</name>
</gene>
<dbReference type="GO" id="GO:0004823">
    <property type="term" value="F:leucine-tRNA ligase activity"/>
    <property type="evidence" value="ECO:0007669"/>
    <property type="project" value="UniProtKB-UniRule"/>
</dbReference>
<dbReference type="GO" id="GO:0002161">
    <property type="term" value="F:aminoacyl-tRNA deacylase activity"/>
    <property type="evidence" value="ECO:0007669"/>
    <property type="project" value="InterPro"/>
</dbReference>
<protein>
    <recommendedName>
        <fullName evidence="9">Leucine--tRNA ligase</fullName>
        <ecNumber evidence="9">6.1.1.4</ecNumber>
    </recommendedName>
    <alternativeName>
        <fullName evidence="9">Leucyl-tRNA synthetase</fullName>
        <shortName evidence="9">LeuRS</shortName>
    </alternativeName>
</protein>
<dbReference type="AlphaFoldDB" id="A0A147JUK3"/>
<keyword evidence="3 9" id="KW-0436">Ligase</keyword>
<dbReference type="GO" id="GO:0005524">
    <property type="term" value="F:ATP binding"/>
    <property type="evidence" value="ECO:0007669"/>
    <property type="project" value="UniProtKB-UniRule"/>
</dbReference>
<comment type="caution">
    <text evidence="9">Lacks conserved residue(s) required for the propagation of feature annotation.</text>
</comment>
<comment type="caution">
    <text evidence="14">The sequence shown here is derived from an EMBL/GenBank/DDBJ whole genome shotgun (WGS) entry which is preliminary data.</text>
</comment>
<dbReference type="FunFam" id="1.10.730.10:FF:000002">
    <property type="entry name" value="Leucine--tRNA ligase"/>
    <property type="match status" value="1"/>
</dbReference>
<keyword evidence="6 9" id="KW-0648">Protein biosynthesis</keyword>
<keyword evidence="2 9" id="KW-0963">Cytoplasm</keyword>
<dbReference type="Gene3D" id="3.90.740.10">
    <property type="entry name" value="Valyl/Leucyl/Isoleucyl-tRNA synthetase, editing domain"/>
    <property type="match status" value="1"/>
</dbReference>
<evidence type="ECO:0000256" key="6">
    <source>
        <dbReference type="ARBA" id="ARBA00022917"/>
    </source>
</evidence>
<dbReference type="InterPro" id="IPR013155">
    <property type="entry name" value="M/V/L/I-tRNA-synth_anticd-bd"/>
</dbReference>
<dbReference type="STRING" id="1776334.APZ16_05880"/>
<feature type="domain" description="Aminoacyl-tRNA synthetase class Ia" evidence="11">
    <location>
        <begin position="11"/>
        <end position="508"/>
    </location>
</feature>
<evidence type="ECO:0000256" key="10">
    <source>
        <dbReference type="RuleBase" id="RU363035"/>
    </source>
</evidence>
<evidence type="ECO:0000256" key="8">
    <source>
        <dbReference type="ARBA" id="ARBA00047469"/>
    </source>
</evidence>
<dbReference type="SUPFAM" id="SSF50677">
    <property type="entry name" value="ValRS/IleRS/LeuRS editing domain"/>
    <property type="match status" value="1"/>
</dbReference>
<dbReference type="Gene3D" id="3.30.2320.20">
    <property type="entry name" value="Class I aminoacyl-tRNA synthetases (RS)"/>
    <property type="match status" value="1"/>
</dbReference>
<dbReference type="EC" id="6.1.1.4" evidence="9"/>
<comment type="similarity">
    <text evidence="1 9 10">Belongs to the class-I aminoacyl-tRNA synthetase family.</text>
</comment>
<dbReference type="InterPro" id="IPR009008">
    <property type="entry name" value="Val/Leu/Ile-tRNA-synth_edit"/>
</dbReference>
<feature type="short sequence motif" description="'KMSKS' region" evidence="9">
    <location>
        <begin position="628"/>
        <end position="632"/>
    </location>
</feature>
<dbReference type="GO" id="GO:0005737">
    <property type="term" value="C:cytoplasm"/>
    <property type="evidence" value="ECO:0007669"/>
    <property type="project" value="UniProtKB-SubCell"/>
</dbReference>
<dbReference type="PANTHER" id="PTHR45794:SF1">
    <property type="entry name" value="LEUCINE--TRNA LIGASE, CYTOPLASMIC"/>
    <property type="match status" value="1"/>
</dbReference>
<evidence type="ECO:0000259" key="12">
    <source>
        <dbReference type="Pfam" id="PF08264"/>
    </source>
</evidence>
<dbReference type="Pfam" id="PF08264">
    <property type="entry name" value="Anticodon_1"/>
    <property type="match status" value="1"/>
</dbReference>
<evidence type="ECO:0000259" key="13">
    <source>
        <dbReference type="Pfam" id="PF09334"/>
    </source>
</evidence>
<dbReference type="Gene3D" id="1.10.730.10">
    <property type="entry name" value="Isoleucyl-tRNA Synthetase, Domain 1"/>
    <property type="match status" value="1"/>
</dbReference>
<accession>A0A147JUK3</accession>
<dbReference type="InterPro" id="IPR009080">
    <property type="entry name" value="tRNAsynth_Ia_anticodon-bd"/>
</dbReference>
<comment type="catalytic activity">
    <reaction evidence="8 9">
        <text>tRNA(Leu) + L-leucine + ATP = L-leucyl-tRNA(Leu) + AMP + diphosphate</text>
        <dbReference type="Rhea" id="RHEA:11688"/>
        <dbReference type="Rhea" id="RHEA-COMP:9613"/>
        <dbReference type="Rhea" id="RHEA-COMP:9622"/>
        <dbReference type="ChEBI" id="CHEBI:30616"/>
        <dbReference type="ChEBI" id="CHEBI:33019"/>
        <dbReference type="ChEBI" id="CHEBI:57427"/>
        <dbReference type="ChEBI" id="CHEBI:78442"/>
        <dbReference type="ChEBI" id="CHEBI:78494"/>
        <dbReference type="ChEBI" id="CHEBI:456215"/>
        <dbReference type="EC" id="6.1.1.4"/>
    </reaction>
</comment>
<dbReference type="CDD" id="cd07959">
    <property type="entry name" value="Anticodon_Ia_Leu_AEc"/>
    <property type="match status" value="1"/>
</dbReference>
<evidence type="ECO:0000313" key="15">
    <source>
        <dbReference type="Proteomes" id="UP000074294"/>
    </source>
</evidence>
<feature type="domain" description="Methionyl/Valyl/Leucyl/Isoleucyl-tRNA synthetase anticodon-binding" evidence="12">
    <location>
        <begin position="705"/>
        <end position="835"/>
    </location>
</feature>
<dbReference type="Proteomes" id="UP000074294">
    <property type="component" value="Unassembled WGS sequence"/>
</dbReference>
<dbReference type="GO" id="GO:0006429">
    <property type="term" value="P:leucyl-tRNA aminoacylation"/>
    <property type="evidence" value="ECO:0007669"/>
    <property type="project" value="UniProtKB-UniRule"/>
</dbReference>
<evidence type="ECO:0000259" key="11">
    <source>
        <dbReference type="Pfam" id="PF00133"/>
    </source>
</evidence>
<dbReference type="InterPro" id="IPR020791">
    <property type="entry name" value="Leu-tRNA-lgase_arc"/>
</dbReference>
<dbReference type="PROSITE" id="PS00178">
    <property type="entry name" value="AA_TRNA_LIGASE_I"/>
    <property type="match status" value="1"/>
</dbReference>
<dbReference type="Gene3D" id="1.10.10.720">
    <property type="entry name" value="leucyl-tRNA synthetase"/>
    <property type="match status" value="1"/>
</dbReference>
<dbReference type="Gene3D" id="3.40.50.620">
    <property type="entry name" value="HUPs"/>
    <property type="match status" value="1"/>
</dbReference>
<dbReference type="InterPro" id="IPR015413">
    <property type="entry name" value="Methionyl/Leucyl_tRNA_Synth"/>
</dbReference>
<comment type="subcellular location">
    <subcellularLocation>
        <location evidence="9">Cytoplasm</location>
    </subcellularLocation>
</comment>
<dbReference type="InterPro" id="IPR004493">
    <property type="entry name" value="Leu-tRNA-synth_Ia_arc/euk"/>
</dbReference>
<dbReference type="NCBIfam" id="TIGR00395">
    <property type="entry name" value="leuS_arch"/>
    <property type="match status" value="1"/>
</dbReference>
<evidence type="ECO:0000256" key="9">
    <source>
        <dbReference type="HAMAP-Rule" id="MF_00049"/>
    </source>
</evidence>
<dbReference type="InterPro" id="IPR014729">
    <property type="entry name" value="Rossmann-like_a/b/a_fold"/>
</dbReference>
<dbReference type="InterPro" id="IPR001412">
    <property type="entry name" value="aa-tRNA-synth_I_CS"/>
</dbReference>
<dbReference type="InterPro" id="IPR002300">
    <property type="entry name" value="aa-tRNA-synth_Ia"/>
</dbReference>
<evidence type="ECO:0000256" key="2">
    <source>
        <dbReference type="ARBA" id="ARBA00022490"/>
    </source>
</evidence>
<keyword evidence="4 9" id="KW-0547">Nucleotide-binding</keyword>
<dbReference type="SUPFAM" id="SSF47323">
    <property type="entry name" value="Anticodon-binding domain of a subclass of class I aminoacyl-tRNA synthetases"/>
    <property type="match status" value="1"/>
</dbReference>
<keyword evidence="7 9" id="KW-0030">Aminoacyl-tRNA synthetase</keyword>
<evidence type="ECO:0000256" key="1">
    <source>
        <dbReference type="ARBA" id="ARBA00005594"/>
    </source>
</evidence>
<name>A0A147JUK3_HADYE</name>
<evidence type="ECO:0000256" key="4">
    <source>
        <dbReference type="ARBA" id="ARBA00022741"/>
    </source>
</evidence>
<evidence type="ECO:0000313" key="14">
    <source>
        <dbReference type="EMBL" id="KUO40124.1"/>
    </source>
</evidence>
<dbReference type="NCBIfam" id="NF008957">
    <property type="entry name" value="PRK12300.1"/>
    <property type="match status" value="1"/>
</dbReference>
<dbReference type="Pfam" id="PF00133">
    <property type="entry name" value="tRNA-synt_1"/>
    <property type="match status" value="1"/>
</dbReference>
<proteinExistence type="inferred from homology"/>
<feature type="short sequence motif" description="'HIGH' region" evidence="9">
    <location>
        <begin position="38"/>
        <end position="48"/>
    </location>
</feature>
<evidence type="ECO:0000256" key="3">
    <source>
        <dbReference type="ARBA" id="ARBA00022598"/>
    </source>
</evidence>
<dbReference type="PANTHER" id="PTHR45794">
    <property type="entry name" value="LEUCYL-TRNA SYNTHETASE"/>
    <property type="match status" value="1"/>
</dbReference>
<reference evidence="14 15" key="1">
    <citation type="journal article" date="2016" name="Nat. Microbiol.">
        <title>Genomic inference of the metabolism of cosmopolitan subsurface Archaea, Hadesarchaea.</title>
        <authorList>
            <person name="Baker B.J."/>
            <person name="Saw J.H."/>
            <person name="Lind A.E."/>
            <person name="Lazar C.S."/>
            <person name="Hinrichs K.-U."/>
            <person name="Teske A.P."/>
            <person name="Ettema T.J."/>
        </authorList>
    </citation>
    <scope>NUCLEOTIDE SEQUENCE [LARGE SCALE GENOMIC DNA]</scope>
</reference>
<dbReference type="HAMAP" id="MF_00049_A">
    <property type="entry name" value="Leu_tRNA_synth_A"/>
    <property type="match status" value="1"/>
</dbReference>